<evidence type="ECO:0000313" key="2">
    <source>
        <dbReference type="Proteomes" id="UP001523392"/>
    </source>
</evidence>
<proteinExistence type="predicted"/>
<dbReference type="RefSeq" id="WP_252951741.1">
    <property type="nucleotide sequence ID" value="NZ_JAFIRR010000016.1"/>
</dbReference>
<evidence type="ECO:0000313" key="1">
    <source>
        <dbReference type="EMBL" id="MCO6415133.1"/>
    </source>
</evidence>
<sequence>MRPHSPLDLVVLDRRTYRLRSADARRVRSLHASNPMAAHDLAAKIEAGTAADGESVSVPLLLMDAARNSGQPDRLLRTKGGQSFTRTDITRLISDAGGFSPVATKTITLRDGRSVTTDAAAADLIAALSGQIDALQDTVAGRNAQDSLPLEARRQAIADAARASLQDAERVRYSNETAWGRNTAAMSNAWRGTT</sequence>
<dbReference type="EMBL" id="JAFIRR010000016">
    <property type="protein sequence ID" value="MCO6415133.1"/>
    <property type="molecule type" value="Genomic_DNA"/>
</dbReference>
<accession>A0ABT1CZN6</accession>
<dbReference type="Proteomes" id="UP001523392">
    <property type="component" value="Unassembled WGS sequence"/>
</dbReference>
<comment type="caution">
    <text evidence="1">The sequence shown here is derived from an EMBL/GenBank/DDBJ whole genome shotgun (WGS) entry which is preliminary data.</text>
</comment>
<protein>
    <submittedName>
        <fullName evidence="1">Uncharacterized protein</fullName>
    </submittedName>
</protein>
<organism evidence="1 2">
    <name type="scientific">Siccirubricoccus soli</name>
    <dbReference type="NCBI Taxonomy" id="2899147"/>
    <lineage>
        <taxon>Bacteria</taxon>
        <taxon>Pseudomonadati</taxon>
        <taxon>Pseudomonadota</taxon>
        <taxon>Alphaproteobacteria</taxon>
        <taxon>Acetobacterales</taxon>
        <taxon>Roseomonadaceae</taxon>
        <taxon>Siccirubricoccus</taxon>
    </lineage>
</organism>
<keyword evidence="2" id="KW-1185">Reference proteome</keyword>
<gene>
    <name evidence="1" type="ORF">JYK14_02940</name>
</gene>
<reference evidence="1 2" key="1">
    <citation type="submission" date="2021-12" db="EMBL/GenBank/DDBJ databases">
        <title>Siccirubricoccus leaddurans sp. nov., a high concentration Zn2+ tolerance bacterium.</title>
        <authorList>
            <person name="Cao Y."/>
        </authorList>
    </citation>
    <scope>NUCLEOTIDE SEQUENCE [LARGE SCALE GENOMIC DNA]</scope>
    <source>
        <strain evidence="1 2">KC 17139</strain>
    </source>
</reference>
<name>A0ABT1CZN6_9PROT</name>